<dbReference type="InterPro" id="IPR016032">
    <property type="entry name" value="Sig_transdc_resp-reg_C-effctor"/>
</dbReference>
<dbReference type="SMART" id="SM00421">
    <property type="entry name" value="HTH_LUXR"/>
    <property type="match status" value="1"/>
</dbReference>
<name>A0A486XNE8_9GAMM</name>
<evidence type="ECO:0000259" key="2">
    <source>
        <dbReference type="PROSITE" id="PS50043"/>
    </source>
</evidence>
<dbReference type="PANTHER" id="PTHR43214">
    <property type="entry name" value="TWO-COMPONENT RESPONSE REGULATOR"/>
    <property type="match status" value="1"/>
</dbReference>
<dbReference type="Pfam" id="PF00196">
    <property type="entry name" value="GerE"/>
    <property type="match status" value="1"/>
</dbReference>
<feature type="domain" description="HTH luxR-type" evidence="2">
    <location>
        <begin position="131"/>
        <end position="192"/>
    </location>
</feature>
<dbReference type="CDD" id="cd06170">
    <property type="entry name" value="LuxR_C_like"/>
    <property type="match status" value="1"/>
</dbReference>
<gene>
    <name evidence="3" type="ORF">BAL341_1683</name>
</gene>
<dbReference type="InterPro" id="IPR039420">
    <property type="entry name" value="WalR-like"/>
</dbReference>
<accession>A0A486XNE8</accession>
<proteinExistence type="predicted"/>
<keyword evidence="1" id="KW-0238">DNA-binding</keyword>
<dbReference type="SUPFAM" id="SSF46894">
    <property type="entry name" value="C-terminal effector domain of the bipartite response regulators"/>
    <property type="match status" value="1"/>
</dbReference>
<evidence type="ECO:0000256" key="1">
    <source>
        <dbReference type="ARBA" id="ARBA00023125"/>
    </source>
</evidence>
<organism evidence="3">
    <name type="scientific">Rheinheimera sp. BAL341</name>
    <dbReference type="NCBI Taxonomy" id="1708203"/>
    <lineage>
        <taxon>Bacteria</taxon>
        <taxon>Pseudomonadati</taxon>
        <taxon>Pseudomonadota</taxon>
        <taxon>Gammaproteobacteria</taxon>
        <taxon>Chromatiales</taxon>
        <taxon>Chromatiaceae</taxon>
        <taxon>Rheinheimera</taxon>
    </lineage>
</organism>
<dbReference type="GO" id="GO:0003677">
    <property type="term" value="F:DNA binding"/>
    <property type="evidence" value="ECO:0007669"/>
    <property type="project" value="UniProtKB-KW"/>
</dbReference>
<dbReference type="AlphaFoldDB" id="A0A486XNE8"/>
<evidence type="ECO:0000313" key="3">
    <source>
        <dbReference type="EMBL" id="VHO04025.1"/>
    </source>
</evidence>
<reference evidence="3" key="1">
    <citation type="submission" date="2019-04" db="EMBL/GenBank/DDBJ databases">
        <authorList>
            <person name="Brambilla D."/>
        </authorList>
    </citation>
    <scope>NUCLEOTIDE SEQUENCE</scope>
    <source>
        <strain evidence="3">BAL1</strain>
    </source>
</reference>
<dbReference type="InterPro" id="IPR000792">
    <property type="entry name" value="Tscrpt_reg_LuxR_C"/>
</dbReference>
<protein>
    <submittedName>
        <fullName evidence="3">Putative two-component system response regulator</fullName>
    </submittedName>
</protein>
<dbReference type="GO" id="GO:0006355">
    <property type="term" value="P:regulation of DNA-templated transcription"/>
    <property type="evidence" value="ECO:0007669"/>
    <property type="project" value="InterPro"/>
</dbReference>
<dbReference type="PROSITE" id="PS00622">
    <property type="entry name" value="HTH_LUXR_1"/>
    <property type="match status" value="1"/>
</dbReference>
<dbReference type="Gene3D" id="3.40.50.2300">
    <property type="match status" value="1"/>
</dbReference>
<dbReference type="PROSITE" id="PS50043">
    <property type="entry name" value="HTH_LUXR_2"/>
    <property type="match status" value="1"/>
</dbReference>
<dbReference type="PRINTS" id="PR00038">
    <property type="entry name" value="HTHLUXR"/>
</dbReference>
<dbReference type="PANTHER" id="PTHR43214:SF43">
    <property type="entry name" value="TWO-COMPONENT RESPONSE REGULATOR"/>
    <property type="match status" value="1"/>
</dbReference>
<sequence>MQAVIITTEHYHTTCWEKAFAPVLVSTTWQKNSPAQTTPIFIYHKVKDWEQAVRELSLHHNVIVLSSQLTLSELQSALSLGAKGYMDAAAGIASYQAAATAIGQGALWVPPAILEQLSKFLTTHLNKQYQAQVAHPDLTKRENEVMLLAKQGLTNKEIAGTLFISERTVKQHLTATFAKLGIKDRLQLILHT</sequence>
<dbReference type="EMBL" id="CAAJGR010000091">
    <property type="protein sequence ID" value="VHO04025.1"/>
    <property type="molecule type" value="Genomic_DNA"/>
</dbReference>